<dbReference type="Proteomes" id="UP001358586">
    <property type="component" value="Chromosome 2"/>
</dbReference>
<feature type="domain" description="RNase H type-1" evidence="2">
    <location>
        <begin position="73"/>
        <end position="136"/>
    </location>
</feature>
<reference evidence="3 4" key="1">
    <citation type="submission" date="2023-03" db="EMBL/GenBank/DDBJ databases">
        <title>WGS of Gossypium arboreum.</title>
        <authorList>
            <person name="Yu D."/>
        </authorList>
    </citation>
    <scope>NUCLEOTIDE SEQUENCE [LARGE SCALE GENOMIC DNA]</scope>
    <source>
        <tissue evidence="3">Leaf</tissue>
    </source>
</reference>
<protein>
    <recommendedName>
        <fullName evidence="2">RNase H type-1 domain-containing protein</fullName>
    </recommendedName>
</protein>
<dbReference type="CDD" id="cd06222">
    <property type="entry name" value="RNase_H_like"/>
    <property type="match status" value="1"/>
</dbReference>
<feature type="region of interest" description="Disordered" evidence="1">
    <location>
        <begin position="1"/>
        <end position="67"/>
    </location>
</feature>
<evidence type="ECO:0000313" key="4">
    <source>
        <dbReference type="Proteomes" id="UP001358586"/>
    </source>
</evidence>
<feature type="compositionally biased region" description="Basic and acidic residues" evidence="1">
    <location>
        <begin position="1"/>
        <end position="19"/>
    </location>
</feature>
<dbReference type="InterPro" id="IPR036397">
    <property type="entry name" value="RNaseH_sf"/>
</dbReference>
<feature type="compositionally biased region" description="Basic and acidic residues" evidence="1">
    <location>
        <begin position="27"/>
        <end position="42"/>
    </location>
</feature>
<dbReference type="InterPro" id="IPR044730">
    <property type="entry name" value="RNase_H-like_dom_plant"/>
</dbReference>
<name>A0ABR0QQH8_GOSAR</name>
<organism evidence="3 4">
    <name type="scientific">Gossypium arboreum</name>
    <name type="common">Tree cotton</name>
    <name type="synonym">Gossypium nanking</name>
    <dbReference type="NCBI Taxonomy" id="29729"/>
    <lineage>
        <taxon>Eukaryota</taxon>
        <taxon>Viridiplantae</taxon>
        <taxon>Streptophyta</taxon>
        <taxon>Embryophyta</taxon>
        <taxon>Tracheophyta</taxon>
        <taxon>Spermatophyta</taxon>
        <taxon>Magnoliopsida</taxon>
        <taxon>eudicotyledons</taxon>
        <taxon>Gunneridae</taxon>
        <taxon>Pentapetalae</taxon>
        <taxon>rosids</taxon>
        <taxon>malvids</taxon>
        <taxon>Malvales</taxon>
        <taxon>Malvaceae</taxon>
        <taxon>Malvoideae</taxon>
        <taxon>Gossypium</taxon>
    </lineage>
</organism>
<dbReference type="InterPro" id="IPR002156">
    <property type="entry name" value="RNaseH_domain"/>
</dbReference>
<gene>
    <name evidence="3" type="ORF">PVK06_003878</name>
</gene>
<accession>A0ABR0QQH8</accession>
<dbReference type="Pfam" id="PF13456">
    <property type="entry name" value="RVT_3"/>
    <property type="match status" value="1"/>
</dbReference>
<proteinExistence type="predicted"/>
<keyword evidence="4" id="KW-1185">Reference proteome</keyword>
<dbReference type="Gene3D" id="3.30.420.10">
    <property type="entry name" value="Ribonuclease H-like superfamily/Ribonuclease H"/>
    <property type="match status" value="1"/>
</dbReference>
<evidence type="ECO:0000313" key="3">
    <source>
        <dbReference type="EMBL" id="KAK5841557.1"/>
    </source>
</evidence>
<evidence type="ECO:0000259" key="2">
    <source>
        <dbReference type="Pfam" id="PF13456"/>
    </source>
</evidence>
<comment type="caution">
    <text evidence="3">The sequence shown here is derived from an EMBL/GenBank/DDBJ whole genome shotgun (WGS) entry which is preliminary data.</text>
</comment>
<dbReference type="EMBL" id="JARKNE010000002">
    <property type="protein sequence ID" value="KAK5841557.1"/>
    <property type="molecule type" value="Genomic_DNA"/>
</dbReference>
<evidence type="ECO:0000256" key="1">
    <source>
        <dbReference type="SAM" id="MobiDB-lite"/>
    </source>
</evidence>
<sequence length="213" mass="24747">MTRNTNKQEAETLISEKTKSLKGVKKNLNEGKKEKKEDEDSPIRGQKAKANCSPWEKSASLLTGNPVGEKRGGFRRIEVEGDALSIIKKTKSKEEDRSVLRAYMMEIKELEKGFKECHFKKISKSGNEAAHALAREGLKRQPKTYLDDWWPEAKLRASESDGRRMGRLERVIDVLSLQSRWRDSLLVTGHRDYRKWAWVFRLMFLFNFLLGFR</sequence>